<accession>A0ABS6UQG4</accession>
<evidence type="ECO:0000313" key="2">
    <source>
        <dbReference type="EMBL" id="MBW0134484.1"/>
    </source>
</evidence>
<feature type="region of interest" description="Disordered" evidence="1">
    <location>
        <begin position="143"/>
        <end position="200"/>
    </location>
</feature>
<dbReference type="Proteomes" id="UP000694287">
    <property type="component" value="Unassembled WGS sequence"/>
</dbReference>
<dbReference type="EMBL" id="JADQDK010000001">
    <property type="protein sequence ID" value="MBW0134484.1"/>
    <property type="molecule type" value="Genomic_DNA"/>
</dbReference>
<keyword evidence="3" id="KW-1185">Reference proteome</keyword>
<name>A0ABS6UQG4_9PSEU</name>
<sequence>MSTIHDVLRELLQLPGATYSCAAVRASGDVVAAAGAESLDPAAVVRWARTAADLLADDDLDDLMVTSRRSYLLVRPVDGGRHGPLLVALRLDRSRANLAAARRELAMVRLDRPHNVLPPASMSDPVAPLELAPLPRRVPAAIPPAAAWTPPGRTPSARAARWPSRARPPSPAGLAVVPPPRGHAAVPEPRPEPAAPMPRWADDVGTLRRLLDGLRALR</sequence>
<evidence type="ECO:0008006" key="4">
    <source>
        <dbReference type="Google" id="ProtNLM"/>
    </source>
</evidence>
<feature type="compositionally biased region" description="Pro residues" evidence="1">
    <location>
        <begin position="166"/>
        <end position="181"/>
    </location>
</feature>
<proteinExistence type="predicted"/>
<protein>
    <recommendedName>
        <fullName evidence="4">Roadblock/LAMTOR2 domain-containing protein</fullName>
    </recommendedName>
</protein>
<comment type="caution">
    <text evidence="2">The sequence shown here is derived from an EMBL/GenBank/DDBJ whole genome shotgun (WGS) entry which is preliminary data.</text>
</comment>
<feature type="compositionally biased region" description="Low complexity" evidence="1">
    <location>
        <begin position="143"/>
        <end position="165"/>
    </location>
</feature>
<gene>
    <name evidence="2" type="ORF">I4I81_09460</name>
</gene>
<organism evidence="2 3">
    <name type="scientific">Pseudonocardia abyssalis</name>
    <dbReference type="NCBI Taxonomy" id="2792008"/>
    <lineage>
        <taxon>Bacteria</taxon>
        <taxon>Bacillati</taxon>
        <taxon>Actinomycetota</taxon>
        <taxon>Actinomycetes</taxon>
        <taxon>Pseudonocardiales</taxon>
        <taxon>Pseudonocardiaceae</taxon>
        <taxon>Pseudonocardia</taxon>
    </lineage>
</organism>
<evidence type="ECO:0000313" key="3">
    <source>
        <dbReference type="Proteomes" id="UP000694287"/>
    </source>
</evidence>
<dbReference type="RefSeq" id="WP_218615982.1">
    <property type="nucleotide sequence ID" value="NZ_JADQDK010000001.1"/>
</dbReference>
<reference evidence="2 3" key="1">
    <citation type="submission" date="2020-11" db="EMBL/GenBank/DDBJ databases">
        <title>Pseudonocardia abyssalis sp. nov. and Pseudonocardia oceani sp. nov., description and phylogenomic analysis of two novel actinomycetes isolated from the deep Southern Ocean.</title>
        <authorList>
            <person name="Parra J."/>
        </authorList>
    </citation>
    <scope>NUCLEOTIDE SEQUENCE [LARGE SCALE GENOMIC DNA]</scope>
    <source>
        <strain evidence="2 3">KRD-168</strain>
    </source>
</reference>
<evidence type="ECO:0000256" key="1">
    <source>
        <dbReference type="SAM" id="MobiDB-lite"/>
    </source>
</evidence>